<organism evidence="2 3">
    <name type="scientific">Noviherbaspirillum galbum</name>
    <dbReference type="NCBI Taxonomy" id="2709383"/>
    <lineage>
        <taxon>Bacteria</taxon>
        <taxon>Pseudomonadati</taxon>
        <taxon>Pseudomonadota</taxon>
        <taxon>Betaproteobacteria</taxon>
        <taxon>Burkholderiales</taxon>
        <taxon>Oxalobacteraceae</taxon>
        <taxon>Noviherbaspirillum</taxon>
    </lineage>
</organism>
<dbReference type="AlphaFoldDB" id="A0A6B3SVZ1"/>
<feature type="region of interest" description="Disordered" evidence="1">
    <location>
        <begin position="59"/>
        <end position="93"/>
    </location>
</feature>
<evidence type="ECO:0000313" key="2">
    <source>
        <dbReference type="EMBL" id="NEX62552.1"/>
    </source>
</evidence>
<protein>
    <submittedName>
        <fullName evidence="2">Uncharacterized protein</fullName>
    </submittedName>
</protein>
<name>A0A6B3SVZ1_9BURK</name>
<evidence type="ECO:0000256" key="1">
    <source>
        <dbReference type="SAM" id="MobiDB-lite"/>
    </source>
</evidence>
<proteinExistence type="predicted"/>
<dbReference type="Proteomes" id="UP000482155">
    <property type="component" value="Unassembled WGS sequence"/>
</dbReference>
<comment type="caution">
    <text evidence="2">The sequence shown here is derived from an EMBL/GenBank/DDBJ whole genome shotgun (WGS) entry which is preliminary data.</text>
</comment>
<dbReference type="EMBL" id="JAAIVB010000052">
    <property type="protein sequence ID" value="NEX62552.1"/>
    <property type="molecule type" value="Genomic_DNA"/>
</dbReference>
<keyword evidence="3" id="KW-1185">Reference proteome</keyword>
<accession>A0A6B3SVZ1</accession>
<feature type="compositionally biased region" description="Low complexity" evidence="1">
    <location>
        <begin position="73"/>
        <end position="93"/>
    </location>
</feature>
<evidence type="ECO:0000313" key="3">
    <source>
        <dbReference type="Proteomes" id="UP000482155"/>
    </source>
</evidence>
<sequence>MNSLDSAKKAIKAELAQARQGAEYYLSLASALEDALEKLESARPAMKASRTAKNVMLNGKSARRAAPGRKTGTGRSAKAGTAAGKSGKAPAGTSALPKTGMAFWIDLLSEEPKSAGDILKAAMDRLGLANPDSEQKKKLIQRQTFALNTLVKDKKIADEGTRRARRFFVRNGEQSRQ</sequence>
<dbReference type="RefSeq" id="WP_163965002.1">
    <property type="nucleotide sequence ID" value="NZ_JAAIVB010000052.1"/>
</dbReference>
<reference evidence="2 3" key="1">
    <citation type="submission" date="2020-02" db="EMBL/GenBank/DDBJ databases">
        <authorList>
            <person name="Kim M.K."/>
        </authorList>
    </citation>
    <scope>NUCLEOTIDE SEQUENCE [LARGE SCALE GENOMIC DNA]</scope>
    <source>
        <strain evidence="2 3">17J57-3</strain>
    </source>
</reference>
<gene>
    <name evidence="2" type="ORF">G3574_15805</name>
</gene>